<dbReference type="AlphaFoldDB" id="A0AAD2FHA9"/>
<protein>
    <submittedName>
        <fullName evidence="1">Uncharacterized protein</fullName>
    </submittedName>
</protein>
<evidence type="ECO:0000313" key="1">
    <source>
        <dbReference type="EMBL" id="CAJ1938403.1"/>
    </source>
</evidence>
<reference evidence="1" key="1">
    <citation type="submission" date="2023-08" db="EMBL/GenBank/DDBJ databases">
        <authorList>
            <person name="Audoor S."/>
            <person name="Bilcke G."/>
        </authorList>
    </citation>
    <scope>NUCLEOTIDE SEQUENCE</scope>
</reference>
<gene>
    <name evidence="1" type="ORF">CYCCA115_LOCUS6115</name>
</gene>
<sequence>MGYGFECLSALESQLVTGQCFCFVNNTDVIEAGNTVHHSGEAICASVQDAATLCAWENPSYWRRDQPQEVLLMVRPNLLHKYNLLPLIKFAIMKKLEYPMALTTLDAQQWTEILSTVLQVCLPKAGVCRNFRWAVVFAPLSYQGLGLPHPFGCQVFKHLKISLRHMANRTKTGDYMEANFQAHQLETGTSFGILQQVYNKTAILAFDMWMKSSVSWT</sequence>
<comment type="caution">
    <text evidence="1">The sequence shown here is derived from an EMBL/GenBank/DDBJ whole genome shotgun (WGS) entry which is preliminary data.</text>
</comment>
<organism evidence="1 2">
    <name type="scientific">Cylindrotheca closterium</name>
    <dbReference type="NCBI Taxonomy" id="2856"/>
    <lineage>
        <taxon>Eukaryota</taxon>
        <taxon>Sar</taxon>
        <taxon>Stramenopiles</taxon>
        <taxon>Ochrophyta</taxon>
        <taxon>Bacillariophyta</taxon>
        <taxon>Bacillariophyceae</taxon>
        <taxon>Bacillariophycidae</taxon>
        <taxon>Bacillariales</taxon>
        <taxon>Bacillariaceae</taxon>
        <taxon>Cylindrotheca</taxon>
    </lineage>
</organism>
<name>A0AAD2FHA9_9STRA</name>
<accession>A0AAD2FHA9</accession>
<keyword evidence="2" id="KW-1185">Reference proteome</keyword>
<proteinExistence type="predicted"/>
<dbReference type="Proteomes" id="UP001295423">
    <property type="component" value="Unassembled WGS sequence"/>
</dbReference>
<dbReference type="EMBL" id="CAKOGP040000713">
    <property type="protein sequence ID" value="CAJ1938403.1"/>
    <property type="molecule type" value="Genomic_DNA"/>
</dbReference>
<evidence type="ECO:0000313" key="2">
    <source>
        <dbReference type="Proteomes" id="UP001295423"/>
    </source>
</evidence>